<gene>
    <name evidence="1" type="ORF">SAMN06265182_1251</name>
</gene>
<name>A0A285NFK1_9AQUI</name>
<accession>A0A285NFK1</accession>
<evidence type="ECO:0000313" key="2">
    <source>
        <dbReference type="Proteomes" id="UP000219036"/>
    </source>
</evidence>
<dbReference type="EMBL" id="OBEI01000004">
    <property type="protein sequence ID" value="SNZ08284.1"/>
    <property type="molecule type" value="Genomic_DNA"/>
</dbReference>
<dbReference type="RefSeq" id="WP_097000423.1">
    <property type="nucleotide sequence ID" value="NZ_OBEI01000004.1"/>
</dbReference>
<proteinExistence type="predicted"/>
<dbReference type="AlphaFoldDB" id="A0A285NFK1"/>
<protein>
    <submittedName>
        <fullName evidence="1">Uncharacterized protein</fullName>
    </submittedName>
</protein>
<dbReference type="Proteomes" id="UP000219036">
    <property type="component" value="Unassembled WGS sequence"/>
</dbReference>
<sequence length="195" mass="23173">MYLLVVDNGVIISIDQVLKWNSFFSNFKTICGVNFERLKLAKREYENKKNINIGGIEYVDLPSDPDFNRIYNLLVSYRNNCNSKDQRVKCIGEIDLKQMAYVLYLIEKNIKQKGFPKYLTEENVLRKFVRETSDLKPYFKQIFCSTKDILFCYCTKYKALKYPYKTYIQKLKEKGRNLDHLPDPKVCFCCKQDKN</sequence>
<keyword evidence="2" id="KW-1185">Reference proteome</keyword>
<reference evidence="2" key="1">
    <citation type="submission" date="2017-09" db="EMBL/GenBank/DDBJ databases">
        <authorList>
            <person name="Varghese N."/>
            <person name="Submissions S."/>
        </authorList>
    </citation>
    <scope>NUCLEOTIDE SEQUENCE [LARGE SCALE GENOMIC DNA]</scope>
    <source>
        <strain evidence="2">DSM 15103</strain>
    </source>
</reference>
<evidence type="ECO:0000313" key="1">
    <source>
        <dbReference type="EMBL" id="SNZ08284.1"/>
    </source>
</evidence>
<organism evidence="1 2">
    <name type="scientific">Persephonella hydrogeniphila</name>
    <dbReference type="NCBI Taxonomy" id="198703"/>
    <lineage>
        <taxon>Bacteria</taxon>
        <taxon>Pseudomonadati</taxon>
        <taxon>Aquificota</taxon>
        <taxon>Aquificia</taxon>
        <taxon>Aquificales</taxon>
        <taxon>Hydrogenothermaceae</taxon>
        <taxon>Persephonella</taxon>
    </lineage>
</organism>
<dbReference type="OrthoDB" id="9834791at2"/>